<evidence type="ECO:0000256" key="1">
    <source>
        <dbReference type="ARBA" id="ARBA00022630"/>
    </source>
</evidence>
<keyword evidence="1" id="KW-0285">Flavoprotein</keyword>
<dbReference type="Proteomes" id="UP000681356">
    <property type="component" value="Unassembled WGS sequence"/>
</dbReference>
<dbReference type="InterPro" id="IPR050641">
    <property type="entry name" value="RIFMO-like"/>
</dbReference>
<name>A0A8J7WEX6_9RHOB</name>
<proteinExistence type="predicted"/>
<sequence length="580" mass="64436">MFDIETDVLIVGSGPAGLSSAALLSSYGIPNVMIEKYSWLANMPRAHITNQRTMEVLRELGVEDEVYQDAVPQDLMGNNVFCTSLAGEEVGRLLTWGNHPNRRADYELASPSRIVDIPQTMLEPIIFGKAMREGCLARFKTEYLSHTQDENGVVATVRDRVANQTYRIRAKYMIGADGGRSQIVKDLGLPLDGKEGLAGSMNIEFDADLTHLVAHRPSVLYWVFQPGAAGGIGAGVLRMIRPWHKWLGMWNYDVSAGRPDYSEEEIRQILFRLIGEEVPLKVTRVSYWTVNNIVARQYSKGRVFCMGDAVHRHPPTNGLGSNTSIQDAYNLAWKLAHVLKAKADPSLLDSYNDERQPVGKQIVTRANKSIEDTLPIFETLGITGVSTDEEMKRRLDKRKMSTVEAEAQRKALNKQIRNKSYEFNCHGVEMGQRYRSGAVVSDGTPEPEYTRDRELYYHATTWPGARLPHVWLEHEGRKVSTLDLVGRGRFVLLTGVSGASWVEAAARAGAELGLDLPALQIGPGCAVADTFGDWAMVSEVSDSGCVLVRPDAHVGWRAQMLSAEPTVELTRVMRRILGRA</sequence>
<dbReference type="GO" id="GO:0016709">
    <property type="term" value="F:oxidoreductase activity, acting on paired donors, with incorporation or reduction of molecular oxygen, NAD(P)H as one donor, and incorporation of one atom of oxygen"/>
    <property type="evidence" value="ECO:0007669"/>
    <property type="project" value="UniProtKB-ARBA"/>
</dbReference>
<feature type="domain" description="FAD-binding" evidence="3">
    <location>
        <begin position="5"/>
        <end position="366"/>
    </location>
</feature>
<dbReference type="Gene3D" id="3.50.50.60">
    <property type="entry name" value="FAD/NAD(P)-binding domain"/>
    <property type="match status" value="1"/>
</dbReference>
<gene>
    <name evidence="4" type="ORF">KB874_09960</name>
</gene>
<organism evidence="4 5">
    <name type="scientific">Thetidibacter halocola</name>
    <dbReference type="NCBI Taxonomy" id="2827239"/>
    <lineage>
        <taxon>Bacteria</taxon>
        <taxon>Pseudomonadati</taxon>
        <taxon>Pseudomonadota</taxon>
        <taxon>Alphaproteobacteria</taxon>
        <taxon>Rhodobacterales</taxon>
        <taxon>Roseobacteraceae</taxon>
        <taxon>Thetidibacter</taxon>
    </lineage>
</organism>
<keyword evidence="5" id="KW-1185">Reference proteome</keyword>
<dbReference type="AlphaFoldDB" id="A0A8J7WEX6"/>
<dbReference type="PANTHER" id="PTHR43004">
    <property type="entry name" value="TRK SYSTEM POTASSIUM UPTAKE PROTEIN"/>
    <property type="match status" value="1"/>
</dbReference>
<evidence type="ECO:0000313" key="5">
    <source>
        <dbReference type="Proteomes" id="UP000681356"/>
    </source>
</evidence>
<accession>A0A8J7WEX6</accession>
<comment type="caution">
    <text evidence="4">The sequence shown here is derived from an EMBL/GenBank/DDBJ whole genome shotgun (WGS) entry which is preliminary data.</text>
</comment>
<keyword evidence="2" id="KW-0274">FAD</keyword>
<evidence type="ECO:0000256" key="2">
    <source>
        <dbReference type="ARBA" id="ARBA00022827"/>
    </source>
</evidence>
<protein>
    <submittedName>
        <fullName evidence="4">FAD-dependent monooxygenase</fullName>
    </submittedName>
</protein>
<dbReference type="SUPFAM" id="SSF51905">
    <property type="entry name" value="FAD/NAD(P)-binding domain"/>
    <property type="match status" value="1"/>
</dbReference>
<dbReference type="Pfam" id="PF21274">
    <property type="entry name" value="Rng_hyd_C"/>
    <property type="match status" value="1"/>
</dbReference>
<dbReference type="PANTHER" id="PTHR43004:SF8">
    <property type="entry name" value="FAD-BINDING DOMAIN-CONTAINING PROTEIN-RELATED"/>
    <property type="match status" value="1"/>
</dbReference>
<dbReference type="Gene3D" id="3.40.30.120">
    <property type="match status" value="1"/>
</dbReference>
<evidence type="ECO:0000259" key="3">
    <source>
        <dbReference type="Pfam" id="PF01494"/>
    </source>
</evidence>
<keyword evidence="4" id="KW-0560">Oxidoreductase</keyword>
<dbReference type="Pfam" id="PF01494">
    <property type="entry name" value="FAD_binding_3"/>
    <property type="match status" value="1"/>
</dbReference>
<reference evidence="4" key="1">
    <citation type="submission" date="2021-04" db="EMBL/GenBank/DDBJ databases">
        <authorList>
            <person name="Yoon J."/>
        </authorList>
    </citation>
    <scope>NUCLEOTIDE SEQUENCE</scope>
    <source>
        <strain evidence="4">KMU-90</strain>
    </source>
</reference>
<dbReference type="PRINTS" id="PR00420">
    <property type="entry name" value="RNGMNOXGNASE"/>
</dbReference>
<dbReference type="InterPro" id="IPR036188">
    <property type="entry name" value="FAD/NAD-bd_sf"/>
</dbReference>
<dbReference type="GO" id="GO:0071949">
    <property type="term" value="F:FAD binding"/>
    <property type="evidence" value="ECO:0007669"/>
    <property type="project" value="InterPro"/>
</dbReference>
<dbReference type="InterPro" id="IPR002938">
    <property type="entry name" value="FAD-bd"/>
</dbReference>
<evidence type="ECO:0000313" key="4">
    <source>
        <dbReference type="EMBL" id="MBS0124461.1"/>
    </source>
</evidence>
<keyword evidence="4" id="KW-0503">Monooxygenase</keyword>
<dbReference type="Gene3D" id="3.30.9.10">
    <property type="entry name" value="D-Amino Acid Oxidase, subunit A, domain 2"/>
    <property type="match status" value="1"/>
</dbReference>
<dbReference type="EMBL" id="JAGTUU010000004">
    <property type="protein sequence ID" value="MBS0124461.1"/>
    <property type="molecule type" value="Genomic_DNA"/>
</dbReference>